<accession>A0A381P5D8</accession>
<dbReference type="PANTHER" id="PTHR21600:SF44">
    <property type="entry name" value="RIBOSOMAL LARGE SUBUNIT PSEUDOURIDINE SYNTHASE D"/>
    <property type="match status" value="1"/>
</dbReference>
<dbReference type="GO" id="GO:0003723">
    <property type="term" value="F:RNA binding"/>
    <property type="evidence" value="ECO:0007669"/>
    <property type="project" value="InterPro"/>
</dbReference>
<evidence type="ECO:0000313" key="4">
    <source>
        <dbReference type="EMBL" id="SUZ62156.1"/>
    </source>
</evidence>
<dbReference type="InterPro" id="IPR002942">
    <property type="entry name" value="S4_RNA-bd"/>
</dbReference>
<protein>
    <recommendedName>
        <fullName evidence="3">RNA-binding S4 domain-containing protein</fullName>
    </recommendedName>
</protein>
<dbReference type="InterPro" id="IPR050188">
    <property type="entry name" value="RluA_PseudoU_synthase"/>
</dbReference>
<dbReference type="CDD" id="cd02869">
    <property type="entry name" value="PseudoU_synth_RluA_like"/>
    <property type="match status" value="1"/>
</dbReference>
<dbReference type="GO" id="GO:0000455">
    <property type="term" value="P:enzyme-directed rRNA pseudouridine synthesis"/>
    <property type="evidence" value="ECO:0007669"/>
    <property type="project" value="TreeGrafter"/>
</dbReference>
<dbReference type="PROSITE" id="PS01129">
    <property type="entry name" value="PSI_RLU"/>
    <property type="match status" value="1"/>
</dbReference>
<comment type="similarity">
    <text evidence="1">Belongs to the pseudouridine synthase RluA family.</text>
</comment>
<dbReference type="InterPro" id="IPR020103">
    <property type="entry name" value="PsdUridine_synth_cat_dom_sf"/>
</dbReference>
<proteinExistence type="inferred from homology"/>
<dbReference type="GO" id="GO:0009982">
    <property type="term" value="F:pseudouridine synthase activity"/>
    <property type="evidence" value="ECO:0007669"/>
    <property type="project" value="InterPro"/>
</dbReference>
<keyword evidence="2" id="KW-0413">Isomerase</keyword>
<feature type="domain" description="RNA-binding S4" evidence="3">
    <location>
        <begin position="18"/>
        <end position="79"/>
    </location>
</feature>
<dbReference type="AlphaFoldDB" id="A0A381P5D8"/>
<dbReference type="NCBIfam" id="TIGR00005">
    <property type="entry name" value="rluA_subfam"/>
    <property type="match status" value="1"/>
</dbReference>
<gene>
    <name evidence="4" type="ORF">METZ01_LOCUS15010</name>
</gene>
<reference evidence="4" key="1">
    <citation type="submission" date="2018-05" db="EMBL/GenBank/DDBJ databases">
        <authorList>
            <person name="Lanie J.A."/>
            <person name="Ng W.-L."/>
            <person name="Kazmierczak K.M."/>
            <person name="Andrzejewski T.M."/>
            <person name="Davidsen T.M."/>
            <person name="Wayne K.J."/>
            <person name="Tettelin H."/>
            <person name="Glass J.I."/>
            <person name="Rusch D."/>
            <person name="Podicherti R."/>
            <person name="Tsui H.-C.T."/>
            <person name="Winkler M.E."/>
        </authorList>
    </citation>
    <scope>NUCLEOTIDE SEQUENCE</scope>
</reference>
<name>A0A381P5D8_9ZZZZ</name>
<dbReference type="Gene3D" id="3.30.2350.10">
    <property type="entry name" value="Pseudouridine synthase"/>
    <property type="match status" value="1"/>
</dbReference>
<evidence type="ECO:0000256" key="2">
    <source>
        <dbReference type="ARBA" id="ARBA00023235"/>
    </source>
</evidence>
<dbReference type="CDD" id="cd00165">
    <property type="entry name" value="S4"/>
    <property type="match status" value="1"/>
</dbReference>
<evidence type="ECO:0000256" key="1">
    <source>
        <dbReference type="ARBA" id="ARBA00010876"/>
    </source>
</evidence>
<dbReference type="PROSITE" id="PS50889">
    <property type="entry name" value="S4"/>
    <property type="match status" value="1"/>
</dbReference>
<dbReference type="SUPFAM" id="SSF55174">
    <property type="entry name" value="Alpha-L RNA-binding motif"/>
    <property type="match status" value="1"/>
</dbReference>
<sequence>MNRKIALTLNIKADQKGKRVDLAIAEAFTEFSRSHLQKLIKQGAVKVNGKETKPKYILQGNELIEIVAEEAPRLEDKPENIKLEIIYEDKDVLVINKSAGLVVHPGAGNPSGTMVNGLINLDSKLVYLPRAGIVHRLDKDTSGLMVISRNEKTYLNLINQLKERSVNRKYNALVVGEPSLSGVIDKPIGRHPKIRTKQAVVKSGKEAITKFKTVKNLNGYSLLDVSLETGRTHQIRVHLSYLGFPIVGDSVYGSRRKYAKGTSENLRQEINNFKRQALHASALTFTHPSSEKILTFESPLPNDMASLINTLQEDDS</sequence>
<organism evidence="4">
    <name type="scientific">marine metagenome</name>
    <dbReference type="NCBI Taxonomy" id="408172"/>
    <lineage>
        <taxon>unclassified sequences</taxon>
        <taxon>metagenomes</taxon>
        <taxon>ecological metagenomes</taxon>
    </lineage>
</organism>
<dbReference type="SUPFAM" id="SSF55120">
    <property type="entry name" value="Pseudouridine synthase"/>
    <property type="match status" value="1"/>
</dbReference>
<dbReference type="Pfam" id="PF01479">
    <property type="entry name" value="S4"/>
    <property type="match status" value="1"/>
</dbReference>
<dbReference type="EMBL" id="UINC01000851">
    <property type="protein sequence ID" value="SUZ62156.1"/>
    <property type="molecule type" value="Genomic_DNA"/>
</dbReference>
<dbReference type="Gene3D" id="3.10.290.10">
    <property type="entry name" value="RNA-binding S4 domain"/>
    <property type="match status" value="1"/>
</dbReference>
<dbReference type="SMART" id="SM00363">
    <property type="entry name" value="S4"/>
    <property type="match status" value="1"/>
</dbReference>
<dbReference type="PANTHER" id="PTHR21600">
    <property type="entry name" value="MITOCHONDRIAL RNA PSEUDOURIDINE SYNTHASE"/>
    <property type="match status" value="1"/>
</dbReference>
<dbReference type="InterPro" id="IPR006145">
    <property type="entry name" value="PsdUridine_synth_RsuA/RluA"/>
</dbReference>
<dbReference type="InterPro" id="IPR006224">
    <property type="entry name" value="PsdUridine_synth_RluA-like_CS"/>
</dbReference>
<dbReference type="Pfam" id="PF00849">
    <property type="entry name" value="PseudoU_synth_2"/>
    <property type="match status" value="1"/>
</dbReference>
<dbReference type="InterPro" id="IPR036986">
    <property type="entry name" value="S4_RNA-bd_sf"/>
</dbReference>
<evidence type="ECO:0000259" key="3">
    <source>
        <dbReference type="SMART" id="SM00363"/>
    </source>
</evidence>
<dbReference type="InterPro" id="IPR006225">
    <property type="entry name" value="PsdUridine_synth_RluC/D"/>
</dbReference>